<evidence type="ECO:0000256" key="1">
    <source>
        <dbReference type="SAM" id="Coils"/>
    </source>
</evidence>
<keyword evidence="2" id="KW-0472">Membrane</keyword>
<evidence type="ECO:0000313" key="3">
    <source>
        <dbReference type="EMBL" id="GAA0353841.1"/>
    </source>
</evidence>
<accession>A0ABP3GVW8</accession>
<keyword evidence="2" id="KW-0812">Transmembrane</keyword>
<organism evidence="3 4">
    <name type="scientific">Bowmanella denitrificans</name>
    <dbReference type="NCBI Taxonomy" id="366582"/>
    <lineage>
        <taxon>Bacteria</taxon>
        <taxon>Pseudomonadati</taxon>
        <taxon>Pseudomonadota</taxon>
        <taxon>Gammaproteobacteria</taxon>
        <taxon>Alteromonadales</taxon>
        <taxon>Alteromonadaceae</taxon>
        <taxon>Bowmanella</taxon>
    </lineage>
</organism>
<feature type="coiled-coil region" evidence="1">
    <location>
        <begin position="249"/>
        <end position="276"/>
    </location>
</feature>
<sequence>MRKIFKAKLLGWITHVGDKWQSLGKYEHVSEHTAARLVLVGKEHCYETTKELPIASVSEAVKAAKQMSADAPFAGKTYYLVESLDQNRCLVTFSVIKAEVFDAIATRAWMVLPESLLIKVAMALPENLDTEQFRLDMSERVLSVMRQGGHFRSQVISASQSEQTSSGYALDYSAFVYSAFGKVPGHLFTQAFNIQRLSTSLAKVNWRLSLLGASMVFICYLAASSLWLNHRSDSIRQQVALQQKELDYVFNLQHQVEVLEKELQAWKNETQATQLKSVLLPLLLDAVEQNIELLSFVVNQEGITVRGRAPKATDAIAFFASRDEISMPESVAPVVNSSGREIFSVRFNALGAAGE</sequence>
<dbReference type="RefSeq" id="WP_343844295.1">
    <property type="nucleotide sequence ID" value="NZ_BAAAEI010000007.1"/>
</dbReference>
<dbReference type="EMBL" id="BAAAEI010000007">
    <property type="protein sequence ID" value="GAA0353841.1"/>
    <property type="molecule type" value="Genomic_DNA"/>
</dbReference>
<evidence type="ECO:0000313" key="4">
    <source>
        <dbReference type="Proteomes" id="UP001501757"/>
    </source>
</evidence>
<gene>
    <name evidence="3" type="ORF">GCM10009092_17750</name>
</gene>
<dbReference type="Proteomes" id="UP001501757">
    <property type="component" value="Unassembled WGS sequence"/>
</dbReference>
<evidence type="ECO:0000256" key="2">
    <source>
        <dbReference type="SAM" id="Phobius"/>
    </source>
</evidence>
<name>A0ABP3GVW8_9ALTE</name>
<keyword evidence="4" id="KW-1185">Reference proteome</keyword>
<reference evidence="4" key="1">
    <citation type="journal article" date="2019" name="Int. J. Syst. Evol. Microbiol.">
        <title>The Global Catalogue of Microorganisms (GCM) 10K type strain sequencing project: providing services to taxonomists for standard genome sequencing and annotation.</title>
        <authorList>
            <consortium name="The Broad Institute Genomics Platform"/>
            <consortium name="The Broad Institute Genome Sequencing Center for Infectious Disease"/>
            <person name="Wu L."/>
            <person name="Ma J."/>
        </authorList>
    </citation>
    <scope>NUCLEOTIDE SEQUENCE [LARGE SCALE GENOMIC DNA]</scope>
    <source>
        <strain evidence="4">JCM 13378</strain>
    </source>
</reference>
<proteinExistence type="predicted"/>
<comment type="caution">
    <text evidence="3">The sequence shown here is derived from an EMBL/GenBank/DDBJ whole genome shotgun (WGS) entry which is preliminary data.</text>
</comment>
<protein>
    <submittedName>
        <fullName evidence="3">Uncharacterized protein</fullName>
    </submittedName>
</protein>
<keyword evidence="2" id="KW-1133">Transmembrane helix</keyword>
<feature type="transmembrane region" description="Helical" evidence="2">
    <location>
        <begin position="208"/>
        <end position="228"/>
    </location>
</feature>
<keyword evidence="1" id="KW-0175">Coiled coil</keyword>